<dbReference type="OrthoDB" id="9789940at2"/>
<keyword evidence="3 6" id="KW-0812">Transmembrane</keyword>
<dbReference type="Pfam" id="PF02104">
    <property type="entry name" value="SURF1"/>
    <property type="match status" value="1"/>
</dbReference>
<accession>A0A1H6N3B1</accession>
<dbReference type="EMBL" id="FNXF01000013">
    <property type="protein sequence ID" value="SEI04723.1"/>
    <property type="molecule type" value="Genomic_DNA"/>
</dbReference>
<evidence type="ECO:0000256" key="4">
    <source>
        <dbReference type="ARBA" id="ARBA00022989"/>
    </source>
</evidence>
<reference evidence="8" key="1">
    <citation type="submission" date="2016-10" db="EMBL/GenBank/DDBJ databases">
        <authorList>
            <person name="Varghese N."/>
            <person name="Submissions S."/>
        </authorList>
    </citation>
    <scope>NUCLEOTIDE SEQUENCE [LARGE SCALE GENOMIC DNA]</scope>
    <source>
        <strain evidence="8">DSM 17616</strain>
    </source>
</reference>
<dbReference type="RefSeq" id="WP_092795273.1">
    <property type="nucleotide sequence ID" value="NZ_FNXF01000013.1"/>
</dbReference>
<evidence type="ECO:0000256" key="6">
    <source>
        <dbReference type="RuleBase" id="RU363076"/>
    </source>
</evidence>
<evidence type="ECO:0000313" key="8">
    <source>
        <dbReference type="Proteomes" id="UP000199371"/>
    </source>
</evidence>
<dbReference type="AlphaFoldDB" id="A0A1H6N3B1"/>
<dbReference type="InterPro" id="IPR002994">
    <property type="entry name" value="Surf1/Shy1"/>
</dbReference>
<organism evidence="7 8">
    <name type="scientific">Rheinheimera pacifica</name>
    <dbReference type="NCBI Taxonomy" id="173990"/>
    <lineage>
        <taxon>Bacteria</taxon>
        <taxon>Pseudomonadati</taxon>
        <taxon>Pseudomonadota</taxon>
        <taxon>Gammaproteobacteria</taxon>
        <taxon>Chromatiales</taxon>
        <taxon>Chromatiaceae</taxon>
        <taxon>Rheinheimera</taxon>
    </lineage>
</organism>
<gene>
    <name evidence="7" type="ORF">SAMN05660691_03080</name>
</gene>
<keyword evidence="8" id="KW-1185">Reference proteome</keyword>
<comment type="similarity">
    <text evidence="2 6">Belongs to the SURF1 family.</text>
</comment>
<evidence type="ECO:0000256" key="1">
    <source>
        <dbReference type="ARBA" id="ARBA00004370"/>
    </source>
</evidence>
<dbReference type="Proteomes" id="UP000199371">
    <property type="component" value="Unassembled WGS sequence"/>
</dbReference>
<keyword evidence="5 6" id="KW-0472">Membrane</keyword>
<dbReference type="STRING" id="173990.SAMN05660691_03080"/>
<feature type="transmembrane region" description="Helical" evidence="6">
    <location>
        <begin position="12"/>
        <end position="33"/>
    </location>
</feature>
<evidence type="ECO:0000256" key="5">
    <source>
        <dbReference type="ARBA" id="ARBA00023136"/>
    </source>
</evidence>
<name>A0A1H6N3B1_9GAMM</name>
<dbReference type="InterPro" id="IPR045214">
    <property type="entry name" value="Surf1/Surf4"/>
</dbReference>
<feature type="transmembrane region" description="Helical" evidence="6">
    <location>
        <begin position="216"/>
        <end position="234"/>
    </location>
</feature>
<sequence>MRVKLANQVFALNTLWVILTLTAFAILINLSWWQLSRAAEKTEQLARLAQLQAEGAVTPAQLTQLVVTDIDGVPLKGQGSWLAPYVWLLDNQIVNGRVGYDVIVPVQAVGMTRPLLVNLGWLAGADSRDILPQLDIASEFALDGLLRTKVDGLILLGQNAEDHGQWPMRIQQIDYAELAQQSGLELYPALLYQQHASAFTPHYQPVVLSPEKHRGYALQWFLLAVAVVGVALAASHQGKAKHE</sequence>
<proteinExistence type="inferred from homology"/>
<dbReference type="PANTHER" id="PTHR23427:SF2">
    <property type="entry name" value="SURFEIT LOCUS PROTEIN 1"/>
    <property type="match status" value="1"/>
</dbReference>
<evidence type="ECO:0000256" key="3">
    <source>
        <dbReference type="ARBA" id="ARBA00022692"/>
    </source>
</evidence>
<evidence type="ECO:0000256" key="2">
    <source>
        <dbReference type="ARBA" id="ARBA00007165"/>
    </source>
</evidence>
<dbReference type="GO" id="GO:0005886">
    <property type="term" value="C:plasma membrane"/>
    <property type="evidence" value="ECO:0007669"/>
    <property type="project" value="UniProtKB-SubCell"/>
</dbReference>
<dbReference type="PANTHER" id="PTHR23427">
    <property type="entry name" value="SURFEIT LOCUS PROTEIN"/>
    <property type="match status" value="1"/>
</dbReference>
<protein>
    <recommendedName>
        <fullName evidence="6">SURF1-like protein</fullName>
    </recommendedName>
</protein>
<dbReference type="CDD" id="cd06662">
    <property type="entry name" value="SURF1"/>
    <property type="match status" value="1"/>
</dbReference>
<evidence type="ECO:0000313" key="7">
    <source>
        <dbReference type="EMBL" id="SEI04723.1"/>
    </source>
</evidence>
<keyword evidence="6" id="KW-1003">Cell membrane</keyword>
<comment type="subcellular location">
    <subcellularLocation>
        <location evidence="6">Cell membrane</location>
        <topology evidence="6">Multi-pass membrane protein</topology>
    </subcellularLocation>
    <subcellularLocation>
        <location evidence="1">Membrane</location>
    </subcellularLocation>
</comment>
<dbReference type="PROSITE" id="PS50895">
    <property type="entry name" value="SURF1"/>
    <property type="match status" value="1"/>
</dbReference>
<keyword evidence="4 6" id="KW-1133">Transmembrane helix</keyword>